<dbReference type="EMBL" id="MKJU01000005">
    <property type="protein sequence ID" value="OHU93084.1"/>
    <property type="molecule type" value="Genomic_DNA"/>
</dbReference>
<evidence type="ECO:0000313" key="3">
    <source>
        <dbReference type="Proteomes" id="UP000179786"/>
    </source>
</evidence>
<dbReference type="AlphaFoldDB" id="A0A1S1MZA6"/>
<gene>
    <name evidence="2" type="ORF">BET10_03510</name>
</gene>
<dbReference type="RefSeq" id="WP_070983091.1">
    <property type="nucleotide sequence ID" value="NZ_MKJU01000005.1"/>
</dbReference>
<sequence>MLDRVKLKLHFDPQRLQNDLHQLQQEAWIAHFVTQNYMGEWSVIPLRGPASATHPVMMIYSDPACTHFSNTPFIAACDYFQSVLDAFRCPLMAARLMKLTAGSYIKEHTDHDLAVENGLARLHIPIVTNEKVDFRLNKQRVVLNPGECWYLRLSDPHSVLNAGHSDRVHLVLDVQVNDWLLEQMN</sequence>
<dbReference type="Proteomes" id="UP000179786">
    <property type="component" value="Unassembled WGS sequence"/>
</dbReference>
<reference evidence="2 3" key="1">
    <citation type="submission" date="2016-09" db="EMBL/GenBank/DDBJ databases">
        <title>Pseudoalteromonas amylolytica sp. nov., isolated from the surface seawater.</title>
        <authorList>
            <person name="Wu Y.-H."/>
            <person name="Cheng H."/>
            <person name="Jin X.-B."/>
            <person name="Wang C.-S."/>
            <person name="Xu X.-W."/>
        </authorList>
    </citation>
    <scope>NUCLEOTIDE SEQUENCE [LARGE SCALE GENOMIC DNA]</scope>
    <source>
        <strain evidence="2 3">JW1</strain>
    </source>
</reference>
<organism evidence="2 3">
    <name type="scientific">Pseudoalteromonas amylolytica</name>
    <dbReference type="NCBI Taxonomy" id="1859457"/>
    <lineage>
        <taxon>Bacteria</taxon>
        <taxon>Pseudomonadati</taxon>
        <taxon>Pseudomonadota</taxon>
        <taxon>Gammaproteobacteria</taxon>
        <taxon>Alteromonadales</taxon>
        <taxon>Pseudoalteromonadaceae</taxon>
        <taxon>Pseudoalteromonas</taxon>
    </lineage>
</organism>
<evidence type="ECO:0000313" key="2">
    <source>
        <dbReference type="EMBL" id="OHU93084.1"/>
    </source>
</evidence>
<dbReference type="OrthoDB" id="1441538at2"/>
<dbReference type="Gene3D" id="2.60.120.330">
    <property type="entry name" value="B-lactam Antibiotic, Isopenicillin N Synthase, Chain"/>
    <property type="match status" value="1"/>
</dbReference>
<accession>A0A1S1MZA6</accession>
<evidence type="ECO:0000259" key="1">
    <source>
        <dbReference type="Pfam" id="PF05118"/>
    </source>
</evidence>
<dbReference type="InterPro" id="IPR027443">
    <property type="entry name" value="IPNS-like_sf"/>
</dbReference>
<protein>
    <submittedName>
        <fullName evidence="2">Aspartyl beta-hydroxylase</fullName>
    </submittedName>
</protein>
<comment type="caution">
    <text evidence="2">The sequence shown here is derived from an EMBL/GenBank/DDBJ whole genome shotgun (WGS) entry which is preliminary data.</text>
</comment>
<name>A0A1S1MZA6_9GAMM</name>
<dbReference type="InterPro" id="IPR007803">
    <property type="entry name" value="Asp/Arg/Pro-Hydrxlase"/>
</dbReference>
<dbReference type="STRING" id="1859457.BET10_03510"/>
<proteinExistence type="predicted"/>
<feature type="domain" description="Aspartyl/asparaginy/proline hydroxylase" evidence="1">
    <location>
        <begin position="14"/>
        <end position="174"/>
    </location>
</feature>
<keyword evidence="3" id="KW-1185">Reference proteome</keyword>
<dbReference type="SUPFAM" id="SSF51197">
    <property type="entry name" value="Clavaminate synthase-like"/>
    <property type="match status" value="1"/>
</dbReference>
<dbReference type="Pfam" id="PF05118">
    <property type="entry name" value="Asp_Arg_Hydrox"/>
    <property type="match status" value="1"/>
</dbReference>